<dbReference type="EMBL" id="CAOQHR010000006">
    <property type="protein sequence ID" value="CAI6336190.1"/>
    <property type="molecule type" value="Genomic_DNA"/>
</dbReference>
<evidence type="ECO:0000256" key="1">
    <source>
        <dbReference type="SAM" id="MobiDB-lite"/>
    </source>
</evidence>
<feature type="compositionally biased region" description="Basic and acidic residues" evidence="1">
    <location>
        <begin position="316"/>
        <end position="333"/>
    </location>
</feature>
<proteinExistence type="predicted"/>
<keyword evidence="2" id="KW-0732">Signal</keyword>
<dbReference type="InterPro" id="IPR000627">
    <property type="entry name" value="Intradiol_dOase_C"/>
</dbReference>
<dbReference type="GO" id="GO:0008199">
    <property type="term" value="F:ferric iron binding"/>
    <property type="evidence" value="ECO:0007669"/>
    <property type="project" value="InterPro"/>
</dbReference>
<evidence type="ECO:0000256" key="2">
    <source>
        <dbReference type="SAM" id="SignalP"/>
    </source>
</evidence>
<feature type="domain" description="Intradiol ring-cleavage dioxygenases" evidence="3">
    <location>
        <begin position="142"/>
        <end position="227"/>
    </location>
</feature>
<dbReference type="Proteomes" id="UP001152607">
    <property type="component" value="Unassembled WGS sequence"/>
</dbReference>
<dbReference type="PANTHER" id="PTHR34315:SF1">
    <property type="entry name" value="INTRADIOL RING-CLEAVAGE DIOXYGENASES DOMAIN-CONTAINING PROTEIN-RELATED"/>
    <property type="match status" value="1"/>
</dbReference>
<dbReference type="SUPFAM" id="SSF49482">
    <property type="entry name" value="Aromatic compound dioxygenase"/>
    <property type="match status" value="1"/>
</dbReference>
<feature type="signal peptide" evidence="2">
    <location>
        <begin position="1"/>
        <end position="19"/>
    </location>
</feature>
<accession>A0A9W4UHQ2</accession>
<dbReference type="PANTHER" id="PTHR34315">
    <property type="match status" value="1"/>
</dbReference>
<evidence type="ECO:0000259" key="3">
    <source>
        <dbReference type="Pfam" id="PF00775"/>
    </source>
</evidence>
<feature type="chain" id="PRO_5040912191" description="Intradiol ring-cleavage dioxygenases domain-containing protein" evidence="2">
    <location>
        <begin position="20"/>
        <end position="333"/>
    </location>
</feature>
<dbReference type="GO" id="GO:0016702">
    <property type="term" value="F:oxidoreductase activity, acting on single donors with incorporation of molecular oxygen, incorporation of two atoms of oxygen"/>
    <property type="evidence" value="ECO:0007669"/>
    <property type="project" value="InterPro"/>
</dbReference>
<evidence type="ECO:0000313" key="4">
    <source>
        <dbReference type="EMBL" id="CAI6336190.1"/>
    </source>
</evidence>
<dbReference type="Pfam" id="PF00775">
    <property type="entry name" value="Dioxygenase_C"/>
    <property type="match status" value="1"/>
</dbReference>
<sequence>MRLHAFFAVAAWVTHLVVARPNPTREHIAQAADGLSACLKSADHNGRHGILAAQRAAMVNDIRKTRGITISPYPKRGTKEDVEHRLRLSHEQDLNNPAWRTKNDEYLFNYHTSDTLGVQQSACILTPESIYGPYWHDGQLERKDIRGGQKGIYMRLAVQVIDLATCKPVQGAQVDAWQANALGIYSDHADQSLRGWQKTSKWGTADFDTIFPGHYPGRTTHTHVAVRAKDDIHMMHVGQIYFDDWPRMWVETTAPYRDNLNPVTPNIDDGVFIEMAASKDYDPFAKWAWLGPNYPHDGLIAWIVMGVNTTATVEQPPHDEKRDGGLFNTKLRE</sequence>
<protein>
    <recommendedName>
        <fullName evidence="3">Intradiol ring-cleavage dioxygenases domain-containing protein</fullName>
    </recommendedName>
</protein>
<organism evidence="4 5">
    <name type="scientific">Periconia digitata</name>
    <dbReference type="NCBI Taxonomy" id="1303443"/>
    <lineage>
        <taxon>Eukaryota</taxon>
        <taxon>Fungi</taxon>
        <taxon>Dikarya</taxon>
        <taxon>Ascomycota</taxon>
        <taxon>Pezizomycotina</taxon>
        <taxon>Dothideomycetes</taxon>
        <taxon>Pleosporomycetidae</taxon>
        <taxon>Pleosporales</taxon>
        <taxon>Massarineae</taxon>
        <taxon>Periconiaceae</taxon>
        <taxon>Periconia</taxon>
    </lineage>
</organism>
<evidence type="ECO:0000313" key="5">
    <source>
        <dbReference type="Proteomes" id="UP001152607"/>
    </source>
</evidence>
<comment type="caution">
    <text evidence="4">The sequence shown here is derived from an EMBL/GenBank/DDBJ whole genome shotgun (WGS) entry which is preliminary data.</text>
</comment>
<gene>
    <name evidence="4" type="ORF">PDIGIT_LOCUS9282</name>
</gene>
<reference evidence="4" key="1">
    <citation type="submission" date="2023-01" db="EMBL/GenBank/DDBJ databases">
        <authorList>
            <person name="Van Ghelder C."/>
            <person name="Rancurel C."/>
        </authorList>
    </citation>
    <scope>NUCLEOTIDE SEQUENCE</scope>
    <source>
        <strain evidence="4">CNCM I-4278</strain>
    </source>
</reference>
<dbReference type="AlphaFoldDB" id="A0A9W4UHQ2"/>
<dbReference type="OrthoDB" id="121380at2759"/>
<keyword evidence="5" id="KW-1185">Reference proteome</keyword>
<feature type="region of interest" description="Disordered" evidence="1">
    <location>
        <begin position="313"/>
        <end position="333"/>
    </location>
</feature>
<name>A0A9W4UHQ2_9PLEO</name>
<dbReference type="Gene3D" id="2.60.130.10">
    <property type="entry name" value="Aromatic compound dioxygenase"/>
    <property type="match status" value="1"/>
</dbReference>
<dbReference type="InterPro" id="IPR015889">
    <property type="entry name" value="Intradiol_dOase_core"/>
</dbReference>